<evidence type="ECO:0000313" key="2">
    <source>
        <dbReference type="EMBL" id="GBP29018.1"/>
    </source>
</evidence>
<gene>
    <name evidence="2" type="ORF">EVAR_83920_1</name>
</gene>
<protein>
    <submittedName>
        <fullName evidence="2">Uncharacterized protein</fullName>
    </submittedName>
</protein>
<organism evidence="2 3">
    <name type="scientific">Eumeta variegata</name>
    <name type="common">Bagworm moth</name>
    <name type="synonym">Eumeta japonica</name>
    <dbReference type="NCBI Taxonomy" id="151549"/>
    <lineage>
        <taxon>Eukaryota</taxon>
        <taxon>Metazoa</taxon>
        <taxon>Ecdysozoa</taxon>
        <taxon>Arthropoda</taxon>
        <taxon>Hexapoda</taxon>
        <taxon>Insecta</taxon>
        <taxon>Pterygota</taxon>
        <taxon>Neoptera</taxon>
        <taxon>Endopterygota</taxon>
        <taxon>Lepidoptera</taxon>
        <taxon>Glossata</taxon>
        <taxon>Ditrysia</taxon>
        <taxon>Tineoidea</taxon>
        <taxon>Psychidae</taxon>
        <taxon>Oiketicinae</taxon>
        <taxon>Eumeta</taxon>
    </lineage>
</organism>
<feature type="compositionally biased region" description="Basic residues" evidence="1">
    <location>
        <begin position="53"/>
        <end position="71"/>
    </location>
</feature>
<keyword evidence="3" id="KW-1185">Reference proteome</keyword>
<comment type="caution">
    <text evidence="2">The sequence shown here is derived from an EMBL/GenBank/DDBJ whole genome shotgun (WGS) entry which is preliminary data.</text>
</comment>
<feature type="region of interest" description="Disordered" evidence="1">
    <location>
        <begin position="38"/>
        <end position="83"/>
    </location>
</feature>
<name>A0A4C1URE1_EUMVA</name>
<evidence type="ECO:0000256" key="1">
    <source>
        <dbReference type="SAM" id="MobiDB-lite"/>
    </source>
</evidence>
<accession>A0A4C1URE1</accession>
<proteinExistence type="predicted"/>
<dbReference type="EMBL" id="BGZK01000214">
    <property type="protein sequence ID" value="GBP29018.1"/>
    <property type="molecule type" value="Genomic_DNA"/>
</dbReference>
<evidence type="ECO:0000313" key="3">
    <source>
        <dbReference type="Proteomes" id="UP000299102"/>
    </source>
</evidence>
<dbReference type="Proteomes" id="UP000299102">
    <property type="component" value="Unassembled WGS sequence"/>
</dbReference>
<sequence length="114" mass="12524">MGRPSKPAANRSHPYRKRLKSSIEHHIRLRQLLDHNDVTVDGGAPARAAVPAPRRRRPHVRVPAAARKHFKTPATRPPPPARVGGRTLMYVSVVITPTGRVAPTADVVPIFPFA</sequence>
<dbReference type="AlphaFoldDB" id="A0A4C1URE1"/>
<reference evidence="2 3" key="1">
    <citation type="journal article" date="2019" name="Commun. Biol.">
        <title>The bagworm genome reveals a unique fibroin gene that provides high tensile strength.</title>
        <authorList>
            <person name="Kono N."/>
            <person name="Nakamura H."/>
            <person name="Ohtoshi R."/>
            <person name="Tomita M."/>
            <person name="Numata K."/>
            <person name="Arakawa K."/>
        </authorList>
    </citation>
    <scope>NUCLEOTIDE SEQUENCE [LARGE SCALE GENOMIC DNA]</scope>
</reference>